<gene>
    <name evidence="1" type="ORF">BDN71DRAFT_1433588</name>
</gene>
<dbReference type="AlphaFoldDB" id="A0A9P5ZQU5"/>
<evidence type="ECO:0000313" key="1">
    <source>
        <dbReference type="EMBL" id="KAF9491981.1"/>
    </source>
</evidence>
<keyword evidence="2" id="KW-1185">Reference proteome</keyword>
<proteinExistence type="predicted"/>
<organism evidence="1 2">
    <name type="scientific">Pleurotus eryngii</name>
    <name type="common">Boletus of the steppes</name>
    <dbReference type="NCBI Taxonomy" id="5323"/>
    <lineage>
        <taxon>Eukaryota</taxon>
        <taxon>Fungi</taxon>
        <taxon>Dikarya</taxon>
        <taxon>Basidiomycota</taxon>
        <taxon>Agaricomycotina</taxon>
        <taxon>Agaricomycetes</taxon>
        <taxon>Agaricomycetidae</taxon>
        <taxon>Agaricales</taxon>
        <taxon>Pleurotineae</taxon>
        <taxon>Pleurotaceae</taxon>
        <taxon>Pleurotus</taxon>
    </lineage>
</organism>
<protein>
    <submittedName>
        <fullName evidence="1">Uncharacterized protein</fullName>
    </submittedName>
</protein>
<dbReference type="Proteomes" id="UP000807025">
    <property type="component" value="Unassembled WGS sequence"/>
</dbReference>
<sequence length="155" mass="16825">MSILDISPADGEPDVTSATNIVCGQCGTLNYMKDPKQYYAVTAGSQVGVVKGVDVGRGLIDYISGSVVIGFRTESLAVEHFQKGMRAGRVGHSHFVVIQMFLRGGNSFSIVREATNILRGVYLPVPGLYFQLVPVLARHTCDNTGYFWPDLQPEA</sequence>
<reference evidence="1" key="1">
    <citation type="submission" date="2020-11" db="EMBL/GenBank/DDBJ databases">
        <authorList>
            <consortium name="DOE Joint Genome Institute"/>
            <person name="Ahrendt S."/>
            <person name="Riley R."/>
            <person name="Andreopoulos W."/>
            <person name="Labutti K."/>
            <person name="Pangilinan J."/>
            <person name="Ruiz-Duenas F.J."/>
            <person name="Barrasa J.M."/>
            <person name="Sanchez-Garcia M."/>
            <person name="Camarero S."/>
            <person name="Miyauchi S."/>
            <person name="Serrano A."/>
            <person name="Linde D."/>
            <person name="Babiker R."/>
            <person name="Drula E."/>
            <person name="Ayuso-Fernandez I."/>
            <person name="Pacheco R."/>
            <person name="Padilla G."/>
            <person name="Ferreira P."/>
            <person name="Barriuso J."/>
            <person name="Kellner H."/>
            <person name="Castanera R."/>
            <person name="Alfaro M."/>
            <person name="Ramirez L."/>
            <person name="Pisabarro A.G."/>
            <person name="Kuo A."/>
            <person name="Tritt A."/>
            <person name="Lipzen A."/>
            <person name="He G."/>
            <person name="Yan M."/>
            <person name="Ng V."/>
            <person name="Cullen D."/>
            <person name="Martin F."/>
            <person name="Rosso M.-N."/>
            <person name="Henrissat B."/>
            <person name="Hibbett D."/>
            <person name="Martinez A.T."/>
            <person name="Grigoriev I.V."/>
        </authorList>
    </citation>
    <scope>NUCLEOTIDE SEQUENCE</scope>
    <source>
        <strain evidence="1">ATCC 90797</strain>
    </source>
</reference>
<name>A0A9P5ZQU5_PLEER</name>
<accession>A0A9P5ZQU5</accession>
<dbReference type="EMBL" id="MU154609">
    <property type="protein sequence ID" value="KAF9491981.1"/>
    <property type="molecule type" value="Genomic_DNA"/>
</dbReference>
<dbReference type="OrthoDB" id="3270804at2759"/>
<comment type="caution">
    <text evidence="1">The sequence shown here is derived from an EMBL/GenBank/DDBJ whole genome shotgun (WGS) entry which is preliminary data.</text>
</comment>
<evidence type="ECO:0000313" key="2">
    <source>
        <dbReference type="Proteomes" id="UP000807025"/>
    </source>
</evidence>